<dbReference type="Proteomes" id="UP000239532">
    <property type="component" value="Unassembled WGS sequence"/>
</dbReference>
<sequence>MFYCEKNKLKTNIKYEPAIVHNGALLEVDNLSVFFDYSDSPLFITYQSAFDLYFKRSLRKSDRGPKIFPLNFNVPISYKPFLLLSKLKSEFLMARPNRIELVRALDRFSWVTNSSHHIFDFRKFPDQVSDNKGSIVFCTRLWNPENNAGYEEKNRREKQNQFRIEACRIIKSNFKSARVGLFPDEYSKKQAPDILLDENLSKKKAYLKSLKSFDIGVADAGLKDSPGWKIGEYLLNGMAVVTTPLDICVDDFTQNKNYKELSNRSAASEIPEMIEELLVNNNYLRQGKNNLEWAQEYISPLNYFSRILKIIEESNLNFI</sequence>
<name>A0A2S9WU33_9FLAO</name>
<dbReference type="EMBL" id="MQUC01000003">
    <property type="protein sequence ID" value="PRP66978.1"/>
    <property type="molecule type" value="Genomic_DNA"/>
</dbReference>
<evidence type="ECO:0008006" key="3">
    <source>
        <dbReference type="Google" id="ProtNLM"/>
    </source>
</evidence>
<proteinExistence type="predicted"/>
<keyword evidence="2" id="KW-1185">Reference proteome</keyword>
<evidence type="ECO:0000313" key="2">
    <source>
        <dbReference type="Proteomes" id="UP000239532"/>
    </source>
</evidence>
<dbReference type="AlphaFoldDB" id="A0A2S9WU33"/>
<comment type="caution">
    <text evidence="1">The sequence shown here is derived from an EMBL/GenBank/DDBJ whole genome shotgun (WGS) entry which is preliminary data.</text>
</comment>
<organism evidence="1 2">
    <name type="scientific">Nonlabens agnitus</name>
    <dbReference type="NCBI Taxonomy" id="870484"/>
    <lineage>
        <taxon>Bacteria</taxon>
        <taxon>Pseudomonadati</taxon>
        <taxon>Bacteroidota</taxon>
        <taxon>Flavobacteriia</taxon>
        <taxon>Flavobacteriales</taxon>
        <taxon>Flavobacteriaceae</taxon>
        <taxon>Nonlabens</taxon>
    </lineage>
</organism>
<accession>A0A2S9WU33</accession>
<evidence type="ECO:0000313" key="1">
    <source>
        <dbReference type="EMBL" id="PRP66978.1"/>
    </source>
</evidence>
<gene>
    <name evidence="1" type="ORF">BST86_07640</name>
</gene>
<protein>
    <recommendedName>
        <fullName evidence="3">Exostosin GT47 domain-containing protein</fullName>
    </recommendedName>
</protein>
<reference evidence="1 2" key="1">
    <citation type="submission" date="2016-11" db="EMBL/GenBank/DDBJ databases">
        <title>Trade-off between light-utilization and light-protection in marine flavobacteria.</title>
        <authorList>
            <person name="Kumagai Y."/>
        </authorList>
    </citation>
    <scope>NUCLEOTIDE SEQUENCE [LARGE SCALE GENOMIC DNA]</scope>
    <source>
        <strain evidence="1 2">JCM 17109</strain>
    </source>
</reference>